<dbReference type="SUPFAM" id="SSF56219">
    <property type="entry name" value="DNase I-like"/>
    <property type="match status" value="1"/>
</dbReference>
<feature type="region of interest" description="Disordered" evidence="1">
    <location>
        <begin position="86"/>
        <end position="125"/>
    </location>
</feature>
<dbReference type="Proteomes" id="UP001283361">
    <property type="component" value="Unassembled WGS sequence"/>
</dbReference>
<feature type="compositionally biased region" description="Basic and acidic residues" evidence="1">
    <location>
        <begin position="9"/>
        <end position="26"/>
    </location>
</feature>
<gene>
    <name evidence="3" type="ORF">RRG08_026506</name>
</gene>
<dbReference type="Gene3D" id="3.60.10.10">
    <property type="entry name" value="Endonuclease/exonuclease/phosphatase"/>
    <property type="match status" value="1"/>
</dbReference>
<dbReference type="GO" id="GO:0003824">
    <property type="term" value="F:catalytic activity"/>
    <property type="evidence" value="ECO:0007669"/>
    <property type="project" value="InterPro"/>
</dbReference>
<comment type="caution">
    <text evidence="3">The sequence shown here is derived from an EMBL/GenBank/DDBJ whole genome shotgun (WGS) entry which is preliminary data.</text>
</comment>
<evidence type="ECO:0000259" key="2">
    <source>
        <dbReference type="Pfam" id="PF03372"/>
    </source>
</evidence>
<dbReference type="EMBL" id="JAWDGP010006980">
    <property type="protein sequence ID" value="KAK3732123.1"/>
    <property type="molecule type" value="Genomic_DNA"/>
</dbReference>
<accession>A0AAE0Y432</accession>
<feature type="region of interest" description="Disordered" evidence="1">
    <location>
        <begin position="1"/>
        <end position="47"/>
    </location>
</feature>
<evidence type="ECO:0000313" key="3">
    <source>
        <dbReference type="EMBL" id="KAK3732123.1"/>
    </source>
</evidence>
<protein>
    <recommendedName>
        <fullName evidence="2">Endonuclease/exonuclease/phosphatase domain-containing protein</fullName>
    </recommendedName>
</protein>
<dbReference type="InterPro" id="IPR005135">
    <property type="entry name" value="Endo/exonuclease/phosphatase"/>
</dbReference>
<name>A0AAE0Y432_9GAST</name>
<evidence type="ECO:0000313" key="4">
    <source>
        <dbReference type="Proteomes" id="UP001283361"/>
    </source>
</evidence>
<reference evidence="3" key="1">
    <citation type="journal article" date="2023" name="G3 (Bethesda)">
        <title>A reference genome for the long-term kleptoplast-retaining sea slug Elysia crispata morphotype clarki.</title>
        <authorList>
            <person name="Eastman K.E."/>
            <person name="Pendleton A.L."/>
            <person name="Shaikh M.A."/>
            <person name="Suttiyut T."/>
            <person name="Ogas R."/>
            <person name="Tomko P."/>
            <person name="Gavelis G."/>
            <person name="Widhalm J.R."/>
            <person name="Wisecaver J.H."/>
        </authorList>
    </citation>
    <scope>NUCLEOTIDE SEQUENCE</scope>
    <source>
        <strain evidence="3">ECLA1</strain>
    </source>
</reference>
<dbReference type="InterPro" id="IPR036691">
    <property type="entry name" value="Endo/exonu/phosph_ase_sf"/>
</dbReference>
<sequence length="245" mass="27765">MNDVSFNQLDEKENNEIEKTYDESNELKTLVQPDYKNEESASRASNTKRMKDIHLDGAMDNMPCVDPYMLDDKELDFQSEIDGNAGQCGVAPLDHGQDGTASGPVSRRRPPYATDCDSDSLVMSRGNKSRTTGHLLCIANWNAEGMRQKKLEFEQFLQKNNIDVCCRQETHFNNSFRFHIGGSEVYRNDRKDRPKGRVATLVRNKIPSVEISLSHDSGTEYVGVKLILGGKDLYVYTIYSQPNNR</sequence>
<dbReference type="Pfam" id="PF03372">
    <property type="entry name" value="Exo_endo_phos"/>
    <property type="match status" value="1"/>
</dbReference>
<feature type="domain" description="Endonuclease/exonuclease/phosphatase" evidence="2">
    <location>
        <begin position="140"/>
        <end position="237"/>
    </location>
</feature>
<dbReference type="AlphaFoldDB" id="A0AAE0Y432"/>
<organism evidence="3 4">
    <name type="scientific">Elysia crispata</name>
    <name type="common">lettuce slug</name>
    <dbReference type="NCBI Taxonomy" id="231223"/>
    <lineage>
        <taxon>Eukaryota</taxon>
        <taxon>Metazoa</taxon>
        <taxon>Spiralia</taxon>
        <taxon>Lophotrochozoa</taxon>
        <taxon>Mollusca</taxon>
        <taxon>Gastropoda</taxon>
        <taxon>Heterobranchia</taxon>
        <taxon>Euthyneura</taxon>
        <taxon>Panpulmonata</taxon>
        <taxon>Sacoglossa</taxon>
        <taxon>Placobranchoidea</taxon>
        <taxon>Plakobranchidae</taxon>
        <taxon>Elysia</taxon>
    </lineage>
</organism>
<keyword evidence="4" id="KW-1185">Reference proteome</keyword>
<evidence type="ECO:0000256" key="1">
    <source>
        <dbReference type="SAM" id="MobiDB-lite"/>
    </source>
</evidence>
<proteinExistence type="predicted"/>